<comment type="caution">
    <text evidence="3">The sequence shown here is derived from an EMBL/GenBank/DDBJ whole genome shotgun (WGS) entry which is preliminary data.</text>
</comment>
<dbReference type="Proteomes" id="UP001205311">
    <property type="component" value="Unassembled WGS sequence"/>
</dbReference>
<accession>A0ABT1HSC5</accession>
<dbReference type="Pfam" id="PF00732">
    <property type="entry name" value="GMC_oxred_N"/>
    <property type="match status" value="1"/>
</dbReference>
<dbReference type="RefSeq" id="WP_253669319.1">
    <property type="nucleotide sequence ID" value="NZ_JAMTCP010000008.1"/>
</dbReference>
<proteinExistence type="inferred from homology"/>
<dbReference type="PROSITE" id="PS00624">
    <property type="entry name" value="GMC_OXRED_2"/>
    <property type="match status" value="1"/>
</dbReference>
<dbReference type="Gene3D" id="3.30.410.40">
    <property type="match status" value="1"/>
</dbReference>
<evidence type="ECO:0000313" key="4">
    <source>
        <dbReference type="Proteomes" id="UP001205311"/>
    </source>
</evidence>
<dbReference type="PIRSF" id="PIRSF000137">
    <property type="entry name" value="Alcohol_oxidase"/>
    <property type="match status" value="1"/>
</dbReference>
<evidence type="ECO:0000256" key="1">
    <source>
        <dbReference type="ARBA" id="ARBA00010790"/>
    </source>
</evidence>
<gene>
    <name evidence="3" type="ORF">LX15_002091</name>
</gene>
<reference evidence="3 4" key="1">
    <citation type="submission" date="2022-06" db="EMBL/GenBank/DDBJ databases">
        <title>Genomic Encyclopedia of Archaeal and Bacterial Type Strains, Phase II (KMG-II): from individual species to whole genera.</title>
        <authorList>
            <person name="Goeker M."/>
        </authorList>
    </citation>
    <scope>NUCLEOTIDE SEQUENCE [LARGE SCALE GENOMIC DNA]</scope>
    <source>
        <strain evidence="3 4">DSM 40477</strain>
    </source>
</reference>
<dbReference type="InterPro" id="IPR007867">
    <property type="entry name" value="GMC_OxRtase_C"/>
</dbReference>
<dbReference type="InterPro" id="IPR036188">
    <property type="entry name" value="FAD/NAD-bd_sf"/>
</dbReference>
<sequence>MTGKHQLLGEFDVVVVGGGSAGATAARRLAELGAGTVALVEAGPSDEGRDEVLRLRRWTELLESEYDYDYRIEPQARGNGRIRHARAKVLGGCSSHNSCIAFFPPDRDLAEWEKLGAAGWGPEAVAPAVAAVRERVHVAEPPEDNPLNHAVLDACAELGLPTVRFNQGGQLTAGAGRFQLNVLDGIRQSSSVSYLHPLAALPEELTVLTGTRALRVLVEHGRATGVATDQGILRARREVVVSAGAFDTPKLLMLSGIGPADQLRALGIDVVADLPVGEHLLDHPEGVLNWESQRPLDFPSAQLWEVGIFANVLDPEHPDLMFHLGLEVFDMQTGPAGFPTAEHGFSLTPNVARARSEGVVRLRSADPDAPPSIDFRYFTDPEGYDERIMLAGVHLAREIMAQRSVRDWVGKELSPGAAMVDDAELSEYVRRTANTVYHPAGTCRMGAPDAATTVVDPELRVLGVEGLRVADASVFPSMTTVNPNLTCMVVGERLARFVTGRHRPAEGTTPVAARRR</sequence>
<comment type="similarity">
    <text evidence="1">Belongs to the GMC oxidoreductase family.</text>
</comment>
<dbReference type="InterPro" id="IPR012132">
    <property type="entry name" value="GMC_OxRdtase"/>
</dbReference>
<dbReference type="SUPFAM" id="SSF54373">
    <property type="entry name" value="FAD-linked reductases, C-terminal domain"/>
    <property type="match status" value="1"/>
</dbReference>
<dbReference type="PANTHER" id="PTHR11552">
    <property type="entry name" value="GLUCOSE-METHANOL-CHOLINE GMC OXIDOREDUCTASE"/>
    <property type="match status" value="1"/>
</dbReference>
<evidence type="ECO:0000313" key="3">
    <source>
        <dbReference type="EMBL" id="MCP2258397.1"/>
    </source>
</evidence>
<dbReference type="EMBL" id="JAMTCP010000008">
    <property type="protein sequence ID" value="MCP2258397.1"/>
    <property type="molecule type" value="Genomic_DNA"/>
</dbReference>
<dbReference type="InterPro" id="IPR000172">
    <property type="entry name" value="GMC_OxRdtase_N"/>
</dbReference>
<dbReference type="SUPFAM" id="SSF51905">
    <property type="entry name" value="FAD/NAD(P)-binding domain"/>
    <property type="match status" value="1"/>
</dbReference>
<organism evidence="3 4">
    <name type="scientific">Streptoalloteichus tenebrarius (strain ATCC 17920 / DSM 40477 / JCM 4838 / CBS 697.72 / NBRC 16177 / NCIMB 11028 / NRRL B-12390 / A12253. 1 / ISP 5477)</name>
    <name type="common">Streptomyces tenebrarius</name>
    <dbReference type="NCBI Taxonomy" id="1933"/>
    <lineage>
        <taxon>Bacteria</taxon>
        <taxon>Bacillati</taxon>
        <taxon>Actinomycetota</taxon>
        <taxon>Actinomycetes</taxon>
        <taxon>Pseudonocardiales</taxon>
        <taxon>Pseudonocardiaceae</taxon>
        <taxon>Streptoalloteichus</taxon>
    </lineage>
</organism>
<keyword evidence="4" id="KW-1185">Reference proteome</keyword>
<evidence type="ECO:0000259" key="2">
    <source>
        <dbReference type="PROSITE" id="PS00624"/>
    </source>
</evidence>
<dbReference type="PANTHER" id="PTHR11552:SF152">
    <property type="entry name" value="OXIDASE (CODA), PUTATIVE (AFU_ORTHOLOGUE AFUA_8G04090)-RELATED"/>
    <property type="match status" value="1"/>
</dbReference>
<name>A0ABT1HSC5_STRSD</name>
<protein>
    <submittedName>
        <fullName evidence="3">Choline oxidase</fullName>
    </submittedName>
</protein>
<dbReference type="Pfam" id="PF05199">
    <property type="entry name" value="GMC_oxred_C"/>
    <property type="match status" value="1"/>
</dbReference>
<feature type="domain" description="Glucose-methanol-choline oxidoreductase N-terminal" evidence="2">
    <location>
        <begin position="244"/>
        <end position="258"/>
    </location>
</feature>
<dbReference type="Gene3D" id="3.50.50.60">
    <property type="entry name" value="FAD/NAD(P)-binding domain"/>
    <property type="match status" value="1"/>
</dbReference>